<dbReference type="CDD" id="cd02846">
    <property type="entry name" value="PAZ_argonaute_like"/>
    <property type="match status" value="1"/>
</dbReference>
<reference evidence="2 3" key="1">
    <citation type="submission" date="2011-02" db="EMBL/GenBank/DDBJ databases">
        <title>The Genome Sequence of Sphaeroforma arctica JP610.</title>
        <authorList>
            <consortium name="The Broad Institute Genome Sequencing Platform"/>
            <person name="Russ C."/>
            <person name="Cuomo C."/>
            <person name="Young S.K."/>
            <person name="Zeng Q."/>
            <person name="Gargeya S."/>
            <person name="Alvarado L."/>
            <person name="Berlin A."/>
            <person name="Chapman S.B."/>
            <person name="Chen Z."/>
            <person name="Freedman E."/>
            <person name="Gellesch M."/>
            <person name="Goldberg J."/>
            <person name="Griggs A."/>
            <person name="Gujja S."/>
            <person name="Heilman E."/>
            <person name="Heiman D."/>
            <person name="Howarth C."/>
            <person name="Mehta T."/>
            <person name="Neiman D."/>
            <person name="Pearson M."/>
            <person name="Roberts A."/>
            <person name="Saif S."/>
            <person name="Shea T."/>
            <person name="Shenoy N."/>
            <person name="Sisk P."/>
            <person name="Stolte C."/>
            <person name="Sykes S."/>
            <person name="White J."/>
            <person name="Yandava C."/>
            <person name="Burger G."/>
            <person name="Gray M.W."/>
            <person name="Holland P.W.H."/>
            <person name="King N."/>
            <person name="Lang F.B.F."/>
            <person name="Roger A.J."/>
            <person name="Ruiz-Trillo I."/>
            <person name="Haas B."/>
            <person name="Nusbaum C."/>
            <person name="Birren B."/>
        </authorList>
    </citation>
    <scope>NUCLEOTIDE SEQUENCE [LARGE SCALE GENOMIC DNA]</scope>
    <source>
        <strain evidence="2 3">JP610</strain>
    </source>
</reference>
<dbReference type="RefSeq" id="XP_014151389.1">
    <property type="nucleotide sequence ID" value="XM_014295914.1"/>
</dbReference>
<evidence type="ECO:0000259" key="1">
    <source>
        <dbReference type="PROSITE" id="PS50821"/>
    </source>
</evidence>
<dbReference type="OrthoDB" id="10252740at2759"/>
<dbReference type="InterPro" id="IPR036085">
    <property type="entry name" value="PAZ_dom_sf"/>
</dbReference>
<protein>
    <recommendedName>
        <fullName evidence="1">PAZ domain-containing protein</fullName>
    </recommendedName>
</protein>
<dbReference type="STRING" id="667725.A0A0L0FL24"/>
<dbReference type="PROSITE" id="PS50821">
    <property type="entry name" value="PAZ"/>
    <property type="match status" value="1"/>
</dbReference>
<sequence>MHFIHLGRGRGDRGRADSDMRSLVANGLARVQTEYMASVIEAIRSEVSPNMYAPPAPSQGACRVAVPMAKINPDIKVTSNVFPLKVKDGKQVYQNAVHMFTRYKDSDEEREKRTDLTTRESTELNRQILDKVKAHDPYLPAGVYDGRTTYWSIAEIEYYEMTVDHPNKRAGTTKVRVVIKSTGQKIKFPLTMDRPMHASVGEQALSLMVREPMAELARADKNKFIHQGVNLLIPDWTNQRHLGGGYFGLPGVSATIRMCQLGPSLAIDAAVAASPRPGPVLDYLVHACNVMDVPALAHRLHRGSGEWRLADNAIKGLTFKTSHLGYSRSYKAKGLGKTSEEHTFDWEKPNGEVVQVSIAEYFFEHHKIRLKYPQLPAITSGTSKHPILTPIEVTRIPEGQIRRKLDSNQTAAILPMAAVSAADRFDRINTSSRPLLKQIHQSVRV</sequence>
<dbReference type="EMBL" id="KQ242717">
    <property type="protein sequence ID" value="KNC77487.1"/>
    <property type="molecule type" value="Genomic_DNA"/>
</dbReference>
<dbReference type="eggNOG" id="KOG1041">
    <property type="taxonomic scope" value="Eukaryota"/>
</dbReference>
<dbReference type="Proteomes" id="UP000054560">
    <property type="component" value="Unassembled WGS sequence"/>
</dbReference>
<dbReference type="Gene3D" id="2.170.260.10">
    <property type="entry name" value="paz domain"/>
    <property type="match status" value="1"/>
</dbReference>
<keyword evidence="3" id="KW-1185">Reference proteome</keyword>
<dbReference type="GO" id="GO:0003723">
    <property type="term" value="F:RNA binding"/>
    <property type="evidence" value="ECO:0007669"/>
    <property type="project" value="InterPro"/>
</dbReference>
<organism evidence="2 3">
    <name type="scientific">Sphaeroforma arctica JP610</name>
    <dbReference type="NCBI Taxonomy" id="667725"/>
    <lineage>
        <taxon>Eukaryota</taxon>
        <taxon>Ichthyosporea</taxon>
        <taxon>Ichthyophonida</taxon>
        <taxon>Sphaeroforma</taxon>
    </lineage>
</organism>
<name>A0A0L0FL24_9EUKA</name>
<dbReference type="Pfam" id="PF02170">
    <property type="entry name" value="PAZ"/>
    <property type="match status" value="1"/>
</dbReference>
<evidence type="ECO:0000313" key="3">
    <source>
        <dbReference type="Proteomes" id="UP000054560"/>
    </source>
</evidence>
<dbReference type="SUPFAM" id="SSF101690">
    <property type="entry name" value="PAZ domain"/>
    <property type="match status" value="1"/>
</dbReference>
<evidence type="ECO:0000313" key="2">
    <source>
        <dbReference type="EMBL" id="KNC77487.1"/>
    </source>
</evidence>
<gene>
    <name evidence="2" type="ORF">SARC_10050</name>
</gene>
<accession>A0A0L0FL24</accession>
<proteinExistence type="predicted"/>
<dbReference type="AlphaFoldDB" id="A0A0L0FL24"/>
<dbReference type="PANTHER" id="PTHR22891">
    <property type="entry name" value="EUKARYOTIC TRANSLATION INITIATION FACTOR 2C"/>
    <property type="match status" value="1"/>
</dbReference>
<dbReference type="GeneID" id="25910554"/>
<feature type="domain" description="PAZ" evidence="1">
    <location>
        <begin position="279"/>
        <end position="398"/>
    </location>
</feature>
<dbReference type="InterPro" id="IPR003100">
    <property type="entry name" value="PAZ_dom"/>
</dbReference>